<dbReference type="Pfam" id="PF01545">
    <property type="entry name" value="Cation_efflux"/>
    <property type="match status" value="1"/>
</dbReference>
<dbReference type="Gene3D" id="3.30.70.1350">
    <property type="entry name" value="Cation efflux protein, cytoplasmic domain"/>
    <property type="match status" value="1"/>
</dbReference>
<feature type="transmembrane region" description="Helical" evidence="7">
    <location>
        <begin position="132"/>
        <end position="155"/>
    </location>
</feature>
<evidence type="ECO:0000256" key="5">
    <source>
        <dbReference type="ARBA" id="ARBA00022989"/>
    </source>
</evidence>
<feature type="transmembrane region" description="Helical" evidence="7">
    <location>
        <begin position="198"/>
        <end position="216"/>
    </location>
</feature>
<evidence type="ECO:0000259" key="8">
    <source>
        <dbReference type="Pfam" id="PF01545"/>
    </source>
</evidence>
<keyword evidence="4 7" id="KW-0812">Transmembrane</keyword>
<sequence length="315" mass="34941">MKIFDLFNAWLLKIFTKGKETRKQIGYLEAWVSIIGNVALAFFKFVAGIFLNSLSLIADAWHSLSDVLTSVIVLVGFKVGEKPPDKEHPFGHGRFELLATFLIALLLGIVAYDLGKSAIFRIIKPEHVEFNLIILIVLILSALFKEWLAHFSIFLGRRINSSSLIADAWHHRSDAIATLFVAVGLIFSKFGIYRVDGILALGVALLIVWVAVQLLISSSNSLIGVAPDPNLINKIHDAAFTVPGVTNIHEIYVHDYVTNKIISLHVEVKDDLTVEEAHNIANSVEEVVQKATGAYNVTVHIDPLGRTRKEEENKS</sequence>
<dbReference type="InterPro" id="IPR036837">
    <property type="entry name" value="Cation_efflux_CTD_sf"/>
</dbReference>
<dbReference type="Proteomes" id="UP000236910">
    <property type="component" value="Unassembled WGS sequence"/>
</dbReference>
<feature type="domain" description="Cation efflux protein transmembrane" evidence="8">
    <location>
        <begin position="31"/>
        <end position="223"/>
    </location>
</feature>
<comment type="similarity">
    <text evidence="2">Belongs to the cation diffusion facilitator (CDF) transporter (TC 2.A.4) family.</text>
</comment>
<evidence type="ECO:0000256" key="6">
    <source>
        <dbReference type="ARBA" id="ARBA00023136"/>
    </source>
</evidence>
<feature type="transmembrane region" description="Helical" evidence="7">
    <location>
        <begin position="175"/>
        <end position="192"/>
    </location>
</feature>
<dbReference type="Gene3D" id="1.20.1510.10">
    <property type="entry name" value="Cation efflux protein transmembrane domain"/>
    <property type="match status" value="1"/>
</dbReference>
<evidence type="ECO:0000256" key="4">
    <source>
        <dbReference type="ARBA" id="ARBA00022692"/>
    </source>
</evidence>
<dbReference type="SUPFAM" id="SSF160240">
    <property type="entry name" value="Cation efflux protein cytoplasmic domain-like"/>
    <property type="match status" value="1"/>
</dbReference>
<dbReference type="AlphaFoldDB" id="A0A2J6X5F2"/>
<reference evidence="10 11" key="1">
    <citation type="submission" date="2018-01" db="EMBL/GenBank/DDBJ databases">
        <title>Metagenomic assembled genomes from two thermal pools in the Uzon Caldera, Kamchatka, Russia.</title>
        <authorList>
            <person name="Wilkins L."/>
            <person name="Ettinger C."/>
        </authorList>
    </citation>
    <scope>NUCLEOTIDE SEQUENCE [LARGE SCALE GENOMIC DNA]</scope>
    <source>
        <strain evidence="10">ARK-10</strain>
    </source>
</reference>
<evidence type="ECO:0000259" key="9">
    <source>
        <dbReference type="Pfam" id="PF16916"/>
    </source>
</evidence>
<dbReference type="InterPro" id="IPR058533">
    <property type="entry name" value="Cation_efflux_TM"/>
</dbReference>
<dbReference type="NCBIfam" id="TIGR01297">
    <property type="entry name" value="CDF"/>
    <property type="match status" value="1"/>
</dbReference>
<dbReference type="GO" id="GO:0008324">
    <property type="term" value="F:monoatomic cation transmembrane transporter activity"/>
    <property type="evidence" value="ECO:0007669"/>
    <property type="project" value="InterPro"/>
</dbReference>
<keyword evidence="6 7" id="KW-0472">Membrane</keyword>
<evidence type="ECO:0000256" key="2">
    <source>
        <dbReference type="ARBA" id="ARBA00008114"/>
    </source>
</evidence>
<evidence type="ECO:0000313" key="10">
    <source>
        <dbReference type="EMBL" id="PMP81764.1"/>
    </source>
</evidence>
<feature type="transmembrane region" description="Helical" evidence="7">
    <location>
        <begin position="27"/>
        <end position="54"/>
    </location>
</feature>
<dbReference type="PANTHER" id="PTHR43840:SF15">
    <property type="entry name" value="MITOCHONDRIAL METAL TRANSPORTER 1-RELATED"/>
    <property type="match status" value="1"/>
</dbReference>
<dbReference type="Pfam" id="PF16916">
    <property type="entry name" value="ZT_dimer"/>
    <property type="match status" value="1"/>
</dbReference>
<organism evidence="10 11">
    <name type="scientific">Caldisericum exile</name>
    <dbReference type="NCBI Taxonomy" id="693075"/>
    <lineage>
        <taxon>Bacteria</taxon>
        <taxon>Pseudomonadati</taxon>
        <taxon>Caldisericota/Cryosericota group</taxon>
        <taxon>Caldisericota</taxon>
        <taxon>Caldisericia</taxon>
        <taxon>Caldisericales</taxon>
        <taxon>Caldisericaceae</taxon>
        <taxon>Caldisericum</taxon>
    </lineage>
</organism>
<evidence type="ECO:0000256" key="7">
    <source>
        <dbReference type="SAM" id="Phobius"/>
    </source>
</evidence>
<dbReference type="InterPro" id="IPR027469">
    <property type="entry name" value="Cation_efflux_TMD_sf"/>
</dbReference>
<evidence type="ECO:0000256" key="3">
    <source>
        <dbReference type="ARBA" id="ARBA00022448"/>
    </source>
</evidence>
<name>A0A2J6X5F2_9BACT</name>
<keyword evidence="3" id="KW-0813">Transport</keyword>
<dbReference type="InterPro" id="IPR027470">
    <property type="entry name" value="Cation_efflux_CTD"/>
</dbReference>
<dbReference type="SUPFAM" id="SSF161111">
    <property type="entry name" value="Cation efflux protein transmembrane domain-like"/>
    <property type="match status" value="1"/>
</dbReference>
<dbReference type="InterPro" id="IPR050291">
    <property type="entry name" value="CDF_Transporter"/>
</dbReference>
<proteinExistence type="inferred from homology"/>
<dbReference type="PANTHER" id="PTHR43840">
    <property type="entry name" value="MITOCHONDRIAL METAL TRANSPORTER 1-RELATED"/>
    <property type="match status" value="1"/>
</dbReference>
<dbReference type="EMBL" id="PNIX01000284">
    <property type="protein sequence ID" value="PMP81764.1"/>
    <property type="molecule type" value="Genomic_DNA"/>
</dbReference>
<dbReference type="FunFam" id="1.20.1510.10:FF:000006">
    <property type="entry name" value="Divalent cation efflux transporter"/>
    <property type="match status" value="1"/>
</dbReference>
<dbReference type="GO" id="GO:0016020">
    <property type="term" value="C:membrane"/>
    <property type="evidence" value="ECO:0007669"/>
    <property type="project" value="UniProtKB-SubCell"/>
</dbReference>
<gene>
    <name evidence="10" type="ORF">C0175_04845</name>
</gene>
<evidence type="ECO:0000313" key="11">
    <source>
        <dbReference type="Proteomes" id="UP000236910"/>
    </source>
</evidence>
<keyword evidence="5 7" id="KW-1133">Transmembrane helix</keyword>
<feature type="transmembrane region" description="Helical" evidence="7">
    <location>
        <begin position="92"/>
        <end position="112"/>
    </location>
</feature>
<comment type="subcellular location">
    <subcellularLocation>
        <location evidence="1">Membrane</location>
        <topology evidence="1">Multi-pass membrane protein</topology>
    </subcellularLocation>
</comment>
<accession>A0A2J6X5F2</accession>
<dbReference type="InterPro" id="IPR002524">
    <property type="entry name" value="Cation_efflux"/>
</dbReference>
<protein>
    <submittedName>
        <fullName evidence="10">Cation transporter</fullName>
    </submittedName>
</protein>
<comment type="caution">
    <text evidence="10">The sequence shown here is derived from an EMBL/GenBank/DDBJ whole genome shotgun (WGS) entry which is preliminary data.</text>
</comment>
<evidence type="ECO:0000256" key="1">
    <source>
        <dbReference type="ARBA" id="ARBA00004141"/>
    </source>
</evidence>
<feature type="domain" description="Cation efflux protein cytoplasmic" evidence="9">
    <location>
        <begin position="227"/>
        <end position="303"/>
    </location>
</feature>